<name>A0A6P2RMD7_9BURK</name>
<accession>A0A6P2RMD7</accession>
<dbReference type="InterPro" id="IPR041427">
    <property type="entry name" value="AbiJ-NTD3"/>
</dbReference>
<dbReference type="EMBL" id="CABVQD010000036">
    <property type="protein sequence ID" value="VWC34303.1"/>
    <property type="molecule type" value="Genomic_DNA"/>
</dbReference>
<keyword evidence="3" id="KW-1185">Reference proteome</keyword>
<reference evidence="2 3" key="1">
    <citation type="submission" date="2019-09" db="EMBL/GenBank/DDBJ databases">
        <authorList>
            <person name="Depoorter E."/>
        </authorList>
    </citation>
    <scope>NUCLEOTIDE SEQUENCE [LARGE SCALE GENOMIC DNA]</scope>
    <source>
        <strain evidence="2">LMG 30113</strain>
    </source>
</reference>
<gene>
    <name evidence="2" type="ORF">BPA30113_06481</name>
</gene>
<dbReference type="AlphaFoldDB" id="A0A6P2RMD7"/>
<evidence type="ECO:0000313" key="2">
    <source>
        <dbReference type="EMBL" id="VWC34303.1"/>
    </source>
</evidence>
<organism evidence="2 3">
    <name type="scientific">Burkholderia paludis</name>
    <dbReference type="NCBI Taxonomy" id="1506587"/>
    <lineage>
        <taxon>Bacteria</taxon>
        <taxon>Pseudomonadati</taxon>
        <taxon>Pseudomonadota</taxon>
        <taxon>Betaproteobacteria</taxon>
        <taxon>Burkholderiales</taxon>
        <taxon>Burkholderiaceae</taxon>
        <taxon>Burkholderia</taxon>
        <taxon>Burkholderia cepacia complex</taxon>
    </lineage>
</organism>
<dbReference type="RefSeq" id="WP_034199446.1">
    <property type="nucleotide sequence ID" value="NZ_CABVQD010000036.1"/>
</dbReference>
<feature type="domain" description="AbiJ-NTD3" evidence="1">
    <location>
        <begin position="96"/>
        <end position="261"/>
    </location>
</feature>
<evidence type="ECO:0000259" key="1">
    <source>
        <dbReference type="Pfam" id="PF18860"/>
    </source>
</evidence>
<protein>
    <recommendedName>
        <fullName evidence="1">AbiJ-NTD3 domain-containing protein</fullName>
    </recommendedName>
</protein>
<proteinExistence type="predicted"/>
<sequence length="473" mass="53008">MNTQGRQLPLETLRNAIADGLWTLSANDVPSTCTRLGLAEGTIEEAFRSKRQYVRSRIVSMSESELLALARAIIREYDIPALSDFVSELTTHAEFRITDLTRRTILEALDSVDELFGNSAVMDGLGTLAPNWQKASTYSLSFEATLASDVEQHYLRNRDLSNSQLLELCGALTCSQARFFSLLELVTSPLSRKGIEQEKLAQALNEPLAADGFELKVTGQMSRHPIYSVRRLLGGVKGAAKNLIFASVNVKPDLVFVDAINNDVAIVNDSDALIYDRFLQETGLTWVELNAWWADLQGLENNESSRRTLYLHLRDAVLSANSPGEYALFQTYYKHFVPLLAQDLPALIPQVYLHFDPRTAIQRDSNPVLARQRMDLLLLLDHGTRIVIEVDGKHHYAEGAHASPSRYGAMAAEDRKLRLQGYEVYRFGAAEFSDTARSERGWTVGPISEGLVVDFLERLFQKHPLRRTHTPNS</sequence>
<dbReference type="Pfam" id="PF18860">
    <property type="entry name" value="AbiJ_NTD3"/>
    <property type="match status" value="1"/>
</dbReference>
<dbReference type="Proteomes" id="UP000494330">
    <property type="component" value="Unassembled WGS sequence"/>
</dbReference>
<evidence type="ECO:0000313" key="3">
    <source>
        <dbReference type="Proteomes" id="UP000494330"/>
    </source>
</evidence>